<reference evidence="2 3" key="1">
    <citation type="journal article" date="2019" name="Commun. Biol.">
        <title>The bagworm genome reveals a unique fibroin gene that provides high tensile strength.</title>
        <authorList>
            <person name="Kono N."/>
            <person name="Nakamura H."/>
            <person name="Ohtoshi R."/>
            <person name="Tomita M."/>
            <person name="Numata K."/>
            <person name="Arakawa K."/>
        </authorList>
    </citation>
    <scope>NUCLEOTIDE SEQUENCE [LARGE SCALE GENOMIC DNA]</scope>
</reference>
<evidence type="ECO:0000313" key="3">
    <source>
        <dbReference type="Proteomes" id="UP000299102"/>
    </source>
</evidence>
<accession>A0A4C1TPM5</accession>
<keyword evidence="3" id="KW-1185">Reference proteome</keyword>
<protein>
    <submittedName>
        <fullName evidence="2">Uncharacterized protein</fullName>
    </submittedName>
</protein>
<sequence length="127" mass="14090">MKVERHFMCREQQKPSKYQQFAVTESVCGRERNARGAPSLPPLSHIDLRARSYSTVLQFSFNYVKSVQNDIMNDLSIGYPRVRSRSFSLAHVEGAVRAGAGEGGMRPRLPRNAPLSVVSAPPTSTVV</sequence>
<proteinExistence type="predicted"/>
<feature type="compositionally biased region" description="Low complexity" evidence="1">
    <location>
        <begin position="113"/>
        <end position="127"/>
    </location>
</feature>
<evidence type="ECO:0000256" key="1">
    <source>
        <dbReference type="SAM" id="MobiDB-lite"/>
    </source>
</evidence>
<feature type="region of interest" description="Disordered" evidence="1">
    <location>
        <begin position="101"/>
        <end position="127"/>
    </location>
</feature>
<dbReference type="EMBL" id="BGZK01000075">
    <property type="protein sequence ID" value="GBP15904.1"/>
    <property type="molecule type" value="Genomic_DNA"/>
</dbReference>
<dbReference type="AlphaFoldDB" id="A0A4C1TPM5"/>
<gene>
    <name evidence="2" type="ORF">EVAR_12493_1</name>
</gene>
<name>A0A4C1TPM5_EUMVA</name>
<organism evidence="2 3">
    <name type="scientific">Eumeta variegata</name>
    <name type="common">Bagworm moth</name>
    <name type="synonym">Eumeta japonica</name>
    <dbReference type="NCBI Taxonomy" id="151549"/>
    <lineage>
        <taxon>Eukaryota</taxon>
        <taxon>Metazoa</taxon>
        <taxon>Ecdysozoa</taxon>
        <taxon>Arthropoda</taxon>
        <taxon>Hexapoda</taxon>
        <taxon>Insecta</taxon>
        <taxon>Pterygota</taxon>
        <taxon>Neoptera</taxon>
        <taxon>Endopterygota</taxon>
        <taxon>Lepidoptera</taxon>
        <taxon>Glossata</taxon>
        <taxon>Ditrysia</taxon>
        <taxon>Tineoidea</taxon>
        <taxon>Psychidae</taxon>
        <taxon>Oiketicinae</taxon>
        <taxon>Eumeta</taxon>
    </lineage>
</organism>
<dbReference type="Proteomes" id="UP000299102">
    <property type="component" value="Unassembled WGS sequence"/>
</dbReference>
<comment type="caution">
    <text evidence="2">The sequence shown here is derived from an EMBL/GenBank/DDBJ whole genome shotgun (WGS) entry which is preliminary data.</text>
</comment>
<evidence type="ECO:0000313" key="2">
    <source>
        <dbReference type="EMBL" id="GBP15904.1"/>
    </source>
</evidence>